<protein>
    <submittedName>
        <fullName evidence="9">Uncharacterized protein</fullName>
    </submittedName>
</protein>
<evidence type="ECO:0000256" key="1">
    <source>
        <dbReference type="ARBA" id="ARBA00004394"/>
    </source>
</evidence>
<dbReference type="Proteomes" id="UP000436088">
    <property type="component" value="Unassembled WGS sequence"/>
</dbReference>
<feature type="region of interest" description="Disordered" evidence="8">
    <location>
        <begin position="205"/>
        <end position="234"/>
    </location>
</feature>
<dbReference type="SUPFAM" id="SSF53448">
    <property type="entry name" value="Nucleotide-diphospho-sugar transferases"/>
    <property type="match status" value="1"/>
</dbReference>
<keyword evidence="5" id="KW-1133">Transmembrane helix</keyword>
<evidence type="ECO:0000313" key="9">
    <source>
        <dbReference type="EMBL" id="KAE8654529.1"/>
    </source>
</evidence>
<feature type="compositionally biased region" description="Basic and acidic residues" evidence="8">
    <location>
        <begin position="209"/>
        <end position="231"/>
    </location>
</feature>
<gene>
    <name evidence="9" type="ORF">F3Y22_tig00117048pilonHSYRG00607</name>
</gene>
<reference evidence="9" key="1">
    <citation type="submission" date="2019-09" db="EMBL/GenBank/DDBJ databases">
        <title>Draft genome information of white flower Hibiscus syriacus.</title>
        <authorList>
            <person name="Kim Y.-M."/>
        </authorList>
    </citation>
    <scope>NUCLEOTIDE SEQUENCE [LARGE SCALE GENOMIC DNA]</scope>
    <source>
        <strain evidence="9">YM2019G1</strain>
    </source>
</reference>
<evidence type="ECO:0000256" key="4">
    <source>
        <dbReference type="ARBA" id="ARBA00022692"/>
    </source>
</evidence>
<dbReference type="PANTHER" id="PTHR32044:SF84">
    <property type="entry name" value="XYLOGLUCAN GLYCOSYLTRANSFERASE 5-RELATED"/>
    <property type="match status" value="1"/>
</dbReference>
<comment type="caution">
    <text evidence="9">The sequence shown here is derived from an EMBL/GenBank/DDBJ whole genome shotgun (WGS) entry which is preliminary data.</text>
</comment>
<evidence type="ECO:0000256" key="8">
    <source>
        <dbReference type="SAM" id="MobiDB-lite"/>
    </source>
</evidence>
<proteinExistence type="predicted"/>
<evidence type="ECO:0000256" key="6">
    <source>
        <dbReference type="ARBA" id="ARBA00023034"/>
    </source>
</evidence>
<name>A0A6A2X7Z6_HIBSY</name>
<dbReference type="GO" id="GO:0016757">
    <property type="term" value="F:glycosyltransferase activity"/>
    <property type="evidence" value="ECO:0007669"/>
    <property type="project" value="UniProtKB-KW"/>
</dbReference>
<evidence type="ECO:0000256" key="5">
    <source>
        <dbReference type="ARBA" id="ARBA00022989"/>
    </source>
</evidence>
<keyword evidence="7" id="KW-0472">Membrane</keyword>
<evidence type="ECO:0000256" key="2">
    <source>
        <dbReference type="ARBA" id="ARBA00022676"/>
    </source>
</evidence>
<dbReference type="GO" id="GO:0000139">
    <property type="term" value="C:Golgi membrane"/>
    <property type="evidence" value="ECO:0007669"/>
    <property type="project" value="UniProtKB-SubCell"/>
</dbReference>
<evidence type="ECO:0000256" key="7">
    <source>
        <dbReference type="ARBA" id="ARBA00023136"/>
    </source>
</evidence>
<dbReference type="Gene3D" id="3.90.550.10">
    <property type="entry name" value="Spore Coat Polysaccharide Biosynthesis Protein SpsA, Chain A"/>
    <property type="match status" value="1"/>
</dbReference>
<keyword evidence="6" id="KW-0333">Golgi apparatus</keyword>
<dbReference type="InterPro" id="IPR029044">
    <property type="entry name" value="Nucleotide-diphossugar_trans"/>
</dbReference>
<keyword evidence="4" id="KW-0812">Transmembrane</keyword>
<accession>A0A6A2X7Z6</accession>
<dbReference type="EMBL" id="VEPZ02001787">
    <property type="protein sequence ID" value="KAE8654529.1"/>
    <property type="molecule type" value="Genomic_DNA"/>
</dbReference>
<keyword evidence="10" id="KW-1185">Reference proteome</keyword>
<comment type="subcellular location">
    <subcellularLocation>
        <location evidence="1">Golgi apparatus membrane</location>
    </subcellularLocation>
</comment>
<sequence>MTVVCRRRRRAKKTPLEAFPPPQHEFDVGFSIWGLDRSRSKEKAGVWRIKALEESGWPERTTVEDMDIAVREHLNGWKFIYLNDVKEAATSLAFRTYAPLPLMPSGDHNFQGNLSSPSTPSPVFMSFLNILPALKSFPFIVPYLLFENTMSVTKFNAIVSGLFKLGSSYEWVVTKKAGSFGSEPVSSTGSTFLLPPLPGCVFSPSWSRSNREADELKPSEAREKTEGDKTKYSLCPPTKSWFPAVQFSANG</sequence>
<keyword evidence="3" id="KW-0808">Transferase</keyword>
<keyword evidence="2" id="KW-0328">Glycosyltransferase</keyword>
<organism evidence="9 10">
    <name type="scientific">Hibiscus syriacus</name>
    <name type="common">Rose of Sharon</name>
    <dbReference type="NCBI Taxonomy" id="106335"/>
    <lineage>
        <taxon>Eukaryota</taxon>
        <taxon>Viridiplantae</taxon>
        <taxon>Streptophyta</taxon>
        <taxon>Embryophyta</taxon>
        <taxon>Tracheophyta</taxon>
        <taxon>Spermatophyta</taxon>
        <taxon>Magnoliopsida</taxon>
        <taxon>eudicotyledons</taxon>
        <taxon>Gunneridae</taxon>
        <taxon>Pentapetalae</taxon>
        <taxon>rosids</taxon>
        <taxon>malvids</taxon>
        <taxon>Malvales</taxon>
        <taxon>Malvaceae</taxon>
        <taxon>Malvoideae</taxon>
        <taxon>Hibiscus</taxon>
    </lineage>
</organism>
<evidence type="ECO:0000256" key="3">
    <source>
        <dbReference type="ARBA" id="ARBA00022679"/>
    </source>
</evidence>
<dbReference type="PANTHER" id="PTHR32044">
    <property type="entry name" value="GLUCOMANNAN 4-BETA-MANNOSYLTRANSFERASE 9"/>
    <property type="match status" value="1"/>
</dbReference>
<dbReference type="AlphaFoldDB" id="A0A6A2X7Z6"/>
<evidence type="ECO:0000313" key="10">
    <source>
        <dbReference type="Proteomes" id="UP000436088"/>
    </source>
</evidence>